<sequence length="720" mass="75247">MHQPPLPLTRDLVLVGGGHTHALVLRKWGMDPLPGARLTLIDPTPVTAYSGMLPGFVAGHYARTELDIDLVRLARFAGARLILGPVTGIDPARRLIEVPGRPPIAYDVCSLDVGITSAIPGLPGFSDHAVPAKPLGPFADRWTGFLEDEGPARVGVIGGGVAGCELAMAMAHALRQRGRSPEITVFDSAQALQGLGARTERGLRGALKRNEVTLREHVVIERVSEAGLHLADGTLSPADFIVGAAGAKPHDWVAAMGLEHEDGFLSVSARLQSSDPAIFAAGDCAHLAHAPRPKAGVFAVRAAPVLFSNLRAALGGGTWRRFEPQGDYLKLISLGRQSALGARFGLFAEGDWVWRWKDRIDRRFMERLSTLPAMTPPPLPRHHAAGLAEARGSKPMCGGCGAKVGRATLARALATLPAPARSDVTALPGDDAALLQMDGVRQVLTTDHLRALTLDPVLMTRIAAHHALGDIHAMGARPQAATLNLTLPRLSDTLSERMLEEIVTAATEVLRGAGAEIVGGHSSIGDELTVGFSLTGLLERAPITLSGAQPGDVLLLTKPIGSGTLLAAEMQGAASGHDVAACWELMCQDQAAAAACLRDARAMTDVTGFGLIGHARNMAEASGCGLVLSLSAIPVMAGARALAEAGHRSTLYPQNREAAPELPETAAHALLFDPQTAGGLLAALPAEAAAETLDALQRAGYPAARIGRVTDRAGSIEVTP</sequence>
<keyword evidence="1" id="KW-0808">Transferase</keyword>
<evidence type="ECO:0000256" key="1">
    <source>
        <dbReference type="ARBA" id="ARBA00022679"/>
    </source>
</evidence>
<dbReference type="SUPFAM" id="SSF56042">
    <property type="entry name" value="PurM C-terminal domain-like"/>
    <property type="match status" value="1"/>
</dbReference>
<evidence type="ECO:0000259" key="7">
    <source>
        <dbReference type="Pfam" id="PF02769"/>
    </source>
</evidence>
<dbReference type="InterPro" id="IPR036188">
    <property type="entry name" value="FAD/NAD-bd_sf"/>
</dbReference>
<dbReference type="GO" id="GO:0004756">
    <property type="term" value="F:selenide, water dikinase activity"/>
    <property type="evidence" value="ECO:0007669"/>
    <property type="project" value="TreeGrafter"/>
</dbReference>
<protein>
    <submittedName>
        <fullName evidence="9">Selenophosphate synthase</fullName>
    </submittedName>
</protein>
<dbReference type="InterPro" id="IPR036921">
    <property type="entry name" value="PurM-like_N_sf"/>
</dbReference>
<dbReference type="GO" id="GO:0005737">
    <property type="term" value="C:cytoplasm"/>
    <property type="evidence" value="ECO:0007669"/>
    <property type="project" value="TreeGrafter"/>
</dbReference>
<dbReference type="Gene3D" id="3.90.650.10">
    <property type="entry name" value="PurM-like C-terminal domain"/>
    <property type="match status" value="1"/>
</dbReference>
<dbReference type="RefSeq" id="WP_076450162.1">
    <property type="nucleotide sequence ID" value="NZ_FTOQ01000016.1"/>
</dbReference>
<dbReference type="NCBIfam" id="TIGR03169">
    <property type="entry name" value="Nterm_to_SelD"/>
    <property type="match status" value="1"/>
</dbReference>
<dbReference type="InterPro" id="IPR036676">
    <property type="entry name" value="PurM-like_C_sf"/>
</dbReference>
<dbReference type="Pfam" id="PF02769">
    <property type="entry name" value="AIRS_C"/>
    <property type="match status" value="1"/>
</dbReference>
<evidence type="ECO:0000259" key="8">
    <source>
        <dbReference type="Pfam" id="PF07992"/>
    </source>
</evidence>
<dbReference type="SUPFAM" id="SSF55326">
    <property type="entry name" value="PurM N-terminal domain-like"/>
    <property type="match status" value="1"/>
</dbReference>
<dbReference type="InterPro" id="IPR016188">
    <property type="entry name" value="PurM-like_N"/>
</dbReference>
<evidence type="ECO:0000256" key="5">
    <source>
        <dbReference type="ARBA" id="ARBA00023266"/>
    </source>
</evidence>
<dbReference type="Proteomes" id="UP000186684">
    <property type="component" value="Unassembled WGS sequence"/>
</dbReference>
<evidence type="ECO:0000256" key="2">
    <source>
        <dbReference type="ARBA" id="ARBA00022741"/>
    </source>
</evidence>
<dbReference type="Pfam" id="PF07992">
    <property type="entry name" value="Pyr_redox_2"/>
    <property type="match status" value="1"/>
</dbReference>
<evidence type="ECO:0000313" key="10">
    <source>
        <dbReference type="Proteomes" id="UP000186684"/>
    </source>
</evidence>
<dbReference type="GO" id="GO:0005524">
    <property type="term" value="F:ATP binding"/>
    <property type="evidence" value="ECO:0007669"/>
    <property type="project" value="UniProtKB-KW"/>
</dbReference>
<dbReference type="GO" id="GO:0016491">
    <property type="term" value="F:oxidoreductase activity"/>
    <property type="evidence" value="ECO:0007669"/>
    <property type="project" value="InterPro"/>
</dbReference>
<proteinExistence type="predicted"/>
<feature type="domain" description="PurM-like N-terminal" evidence="6">
    <location>
        <begin position="429"/>
        <end position="537"/>
    </location>
</feature>
<evidence type="ECO:0000256" key="4">
    <source>
        <dbReference type="ARBA" id="ARBA00022840"/>
    </source>
</evidence>
<keyword evidence="4" id="KW-0067">ATP-binding</keyword>
<reference evidence="10" key="1">
    <citation type="submission" date="2017-01" db="EMBL/GenBank/DDBJ databases">
        <authorList>
            <person name="Varghese N."/>
            <person name="Submissions S."/>
        </authorList>
    </citation>
    <scope>NUCLEOTIDE SEQUENCE [LARGE SCALE GENOMIC DNA]</scope>
    <source>
        <strain evidence="10">DSM 29430</strain>
    </source>
</reference>
<dbReference type="Gene3D" id="3.50.50.100">
    <property type="match status" value="1"/>
</dbReference>
<dbReference type="EMBL" id="FTOQ01000016">
    <property type="protein sequence ID" value="SIT10469.1"/>
    <property type="molecule type" value="Genomic_DNA"/>
</dbReference>
<keyword evidence="3" id="KW-0418">Kinase</keyword>
<dbReference type="Pfam" id="PF00586">
    <property type="entry name" value="AIRS"/>
    <property type="match status" value="1"/>
</dbReference>
<name>A0A1N7PJB0_9RHOB</name>
<gene>
    <name evidence="9" type="ORF">SAMN05421759_11627</name>
</gene>
<accession>A0A1N7PJB0</accession>
<dbReference type="Gene3D" id="3.30.1330.10">
    <property type="entry name" value="PurM-like, N-terminal domain"/>
    <property type="match status" value="1"/>
</dbReference>
<dbReference type="InterPro" id="IPR004536">
    <property type="entry name" value="SPS/SelD"/>
</dbReference>
<keyword evidence="10" id="KW-1185">Reference proteome</keyword>
<dbReference type="PANTHER" id="PTHR10256">
    <property type="entry name" value="SELENIDE, WATER DIKINASE"/>
    <property type="match status" value="1"/>
</dbReference>
<keyword evidence="5" id="KW-0711">Selenium</keyword>
<dbReference type="STRING" id="633194.SAMN05421759_11627"/>
<dbReference type="CDD" id="cd02195">
    <property type="entry name" value="SelD"/>
    <property type="match status" value="1"/>
</dbReference>
<evidence type="ECO:0000259" key="6">
    <source>
        <dbReference type="Pfam" id="PF00586"/>
    </source>
</evidence>
<keyword evidence="2" id="KW-0547">Nucleotide-binding</keyword>
<dbReference type="InterPro" id="IPR023753">
    <property type="entry name" value="FAD/NAD-binding_dom"/>
</dbReference>
<dbReference type="InterPro" id="IPR010918">
    <property type="entry name" value="PurM-like_C_dom"/>
</dbReference>
<dbReference type="NCBIfam" id="TIGR00476">
    <property type="entry name" value="selD"/>
    <property type="match status" value="1"/>
</dbReference>
<dbReference type="OrthoDB" id="9767928at2"/>
<organism evidence="9 10">
    <name type="scientific">Roseivivax lentus</name>
    <dbReference type="NCBI Taxonomy" id="633194"/>
    <lineage>
        <taxon>Bacteria</taxon>
        <taxon>Pseudomonadati</taxon>
        <taxon>Pseudomonadota</taxon>
        <taxon>Alphaproteobacteria</taxon>
        <taxon>Rhodobacterales</taxon>
        <taxon>Roseobacteraceae</taxon>
        <taxon>Roseivivax</taxon>
    </lineage>
</organism>
<feature type="domain" description="PurM-like C-terminal" evidence="7">
    <location>
        <begin position="549"/>
        <end position="714"/>
    </location>
</feature>
<dbReference type="PRINTS" id="PR00368">
    <property type="entry name" value="FADPNR"/>
</dbReference>
<dbReference type="GO" id="GO:0016260">
    <property type="term" value="P:selenocysteine biosynthetic process"/>
    <property type="evidence" value="ECO:0007669"/>
    <property type="project" value="TreeGrafter"/>
</dbReference>
<dbReference type="AlphaFoldDB" id="A0A1N7PJB0"/>
<evidence type="ECO:0000256" key="3">
    <source>
        <dbReference type="ARBA" id="ARBA00022777"/>
    </source>
</evidence>
<feature type="domain" description="FAD/NAD(P)-binding" evidence="8">
    <location>
        <begin position="11"/>
        <end position="292"/>
    </location>
</feature>
<dbReference type="PANTHER" id="PTHR10256:SF0">
    <property type="entry name" value="INACTIVE SELENIDE, WATER DIKINASE-LIKE PROTEIN-RELATED"/>
    <property type="match status" value="1"/>
</dbReference>
<dbReference type="InterPro" id="IPR017584">
    <property type="entry name" value="Pyridine_nucleo_diS_OxRdtase_N"/>
</dbReference>
<evidence type="ECO:0000313" key="9">
    <source>
        <dbReference type="EMBL" id="SIT10469.1"/>
    </source>
</evidence>
<dbReference type="SUPFAM" id="SSF51905">
    <property type="entry name" value="FAD/NAD(P)-binding domain"/>
    <property type="match status" value="2"/>
</dbReference>